<proteinExistence type="predicted"/>
<dbReference type="AlphaFoldDB" id="A0A6I4LVQ2"/>
<comment type="caution">
    <text evidence="2">The sequence shown here is derived from an EMBL/GenBank/DDBJ whole genome shotgun (WGS) entry which is preliminary data.</text>
</comment>
<organism evidence="2 3">
    <name type="scientific">Sphingorhabdus profundilacus</name>
    <dbReference type="NCBI Taxonomy" id="2509718"/>
    <lineage>
        <taxon>Bacteria</taxon>
        <taxon>Pseudomonadati</taxon>
        <taxon>Pseudomonadota</taxon>
        <taxon>Alphaproteobacteria</taxon>
        <taxon>Sphingomonadales</taxon>
        <taxon>Sphingomonadaceae</taxon>
        <taxon>Sphingorhabdus</taxon>
    </lineage>
</organism>
<protein>
    <submittedName>
        <fullName evidence="2">Type II toxin-antitoxin system VapC family toxin</fullName>
    </submittedName>
</protein>
<evidence type="ECO:0000259" key="1">
    <source>
        <dbReference type="Pfam" id="PF01850"/>
    </source>
</evidence>
<dbReference type="SUPFAM" id="SSF88723">
    <property type="entry name" value="PIN domain-like"/>
    <property type="match status" value="1"/>
</dbReference>
<dbReference type="InterPro" id="IPR029060">
    <property type="entry name" value="PIN-like_dom_sf"/>
</dbReference>
<keyword evidence="3" id="KW-1185">Reference proteome</keyword>
<evidence type="ECO:0000313" key="2">
    <source>
        <dbReference type="EMBL" id="MVZ97617.1"/>
    </source>
</evidence>
<gene>
    <name evidence="2" type="ORF">EUU23_07845</name>
</gene>
<dbReference type="Gene3D" id="3.40.50.1010">
    <property type="entry name" value="5'-nuclease"/>
    <property type="match status" value="1"/>
</dbReference>
<dbReference type="InterPro" id="IPR002716">
    <property type="entry name" value="PIN_dom"/>
</dbReference>
<accession>A0A6I4LVQ2</accession>
<dbReference type="Proteomes" id="UP000471147">
    <property type="component" value="Unassembled WGS sequence"/>
</dbReference>
<sequence>MLSVVVLDASALLALLKCEAGAEIVEASLEQAVIGSVNLGEAAQIQYLYGWKRSDFETAIALMEITIVPVSHKIAIDAADFRELARKSGISQADCLCLALAKSRNAVALTADRDWLKIADIVGVNVQLIR</sequence>
<evidence type="ECO:0000313" key="3">
    <source>
        <dbReference type="Proteomes" id="UP000471147"/>
    </source>
</evidence>
<reference evidence="2 3" key="1">
    <citation type="submission" date="2019-01" db="EMBL/GenBank/DDBJ databases">
        <title>Sphingorhabdus lacus sp.nov., isolated from an oligotrophic freshwater lake.</title>
        <authorList>
            <person name="Park M."/>
        </authorList>
    </citation>
    <scope>NUCLEOTIDE SEQUENCE [LARGE SCALE GENOMIC DNA]</scope>
    <source>
        <strain evidence="2 3">IMCC26285</strain>
    </source>
</reference>
<dbReference type="Pfam" id="PF01850">
    <property type="entry name" value="PIN"/>
    <property type="match status" value="1"/>
</dbReference>
<feature type="domain" description="PIN" evidence="1">
    <location>
        <begin position="5"/>
        <end position="119"/>
    </location>
</feature>
<name>A0A6I4LVQ2_9SPHN</name>
<dbReference type="EMBL" id="SDWJ01000002">
    <property type="protein sequence ID" value="MVZ97617.1"/>
    <property type="molecule type" value="Genomic_DNA"/>
</dbReference>